<comment type="similarity">
    <text evidence="1">Belongs to the 2-oxoacid dehydrogenase family.</text>
</comment>
<reference evidence="3 4" key="2">
    <citation type="submission" date="2018-11" db="EMBL/GenBank/DDBJ databases">
        <authorList>
            <consortium name="Pathogen Informatics"/>
        </authorList>
    </citation>
    <scope>NUCLEOTIDE SEQUENCE [LARGE SCALE GENOMIC DNA]</scope>
</reference>
<evidence type="ECO:0000313" key="5">
    <source>
        <dbReference type="WBParaSite" id="SBAD_0001137301-mRNA-1"/>
    </source>
</evidence>
<accession>A0A183J549</accession>
<dbReference type="AlphaFoldDB" id="A0A183J549"/>
<proteinExistence type="inferred from homology"/>
<dbReference type="PROSITE" id="PS51826">
    <property type="entry name" value="PSBD"/>
    <property type="match status" value="1"/>
</dbReference>
<keyword evidence="4" id="KW-1185">Reference proteome</keyword>
<reference evidence="5" key="1">
    <citation type="submission" date="2016-06" db="UniProtKB">
        <authorList>
            <consortium name="WormBaseParasite"/>
        </authorList>
    </citation>
    <scope>IDENTIFICATION</scope>
</reference>
<dbReference type="InterPro" id="IPR036625">
    <property type="entry name" value="E3-bd_dom_sf"/>
</dbReference>
<dbReference type="EMBL" id="UZAM01014908">
    <property type="protein sequence ID" value="VDP36349.1"/>
    <property type="molecule type" value="Genomic_DNA"/>
</dbReference>
<dbReference type="InterPro" id="IPR004167">
    <property type="entry name" value="PSBD"/>
</dbReference>
<organism evidence="5">
    <name type="scientific">Soboliphyme baturini</name>
    <dbReference type="NCBI Taxonomy" id="241478"/>
    <lineage>
        <taxon>Eukaryota</taxon>
        <taxon>Metazoa</taxon>
        <taxon>Ecdysozoa</taxon>
        <taxon>Nematoda</taxon>
        <taxon>Enoplea</taxon>
        <taxon>Dorylaimia</taxon>
        <taxon>Dioctophymatida</taxon>
        <taxon>Dioctophymatoidea</taxon>
        <taxon>Soboliphymatidae</taxon>
        <taxon>Soboliphyme</taxon>
    </lineage>
</organism>
<feature type="domain" description="Peripheral subunit-binding (PSBD)" evidence="2">
    <location>
        <begin position="47"/>
        <end position="84"/>
    </location>
</feature>
<evidence type="ECO:0000313" key="4">
    <source>
        <dbReference type="Proteomes" id="UP000270296"/>
    </source>
</evidence>
<dbReference type="WBParaSite" id="SBAD_0001137301-mRNA-1">
    <property type="protein sequence ID" value="SBAD_0001137301-mRNA-1"/>
    <property type="gene ID" value="SBAD_0001137301"/>
</dbReference>
<sequence>MVIHDIFTYFPGLLRPNFLRLLCHGPADGISVCSVANSVHKEVKSRLCGPSVRLLAISYDLNLSDITCTGPHGSLLKSDVLNYISKHNIPKLSFERKSATRMTEKILPAAAPINVVKSTFLDSSVDDLRRQRAAQCLEAKVKNELLVELAGFVLNN</sequence>
<name>A0A183J549_9BILA</name>
<gene>
    <name evidence="3" type="ORF">SBAD_LOCUS10996</name>
</gene>
<protein>
    <submittedName>
        <fullName evidence="5">Peripheral subunit-binding (PSBD) domain-containing protein</fullName>
    </submittedName>
</protein>
<dbReference type="Gene3D" id="4.10.320.10">
    <property type="entry name" value="E3-binding domain"/>
    <property type="match status" value="1"/>
</dbReference>
<evidence type="ECO:0000313" key="3">
    <source>
        <dbReference type="EMBL" id="VDP36349.1"/>
    </source>
</evidence>
<dbReference type="Proteomes" id="UP000270296">
    <property type="component" value="Unassembled WGS sequence"/>
</dbReference>
<evidence type="ECO:0000259" key="2">
    <source>
        <dbReference type="PROSITE" id="PS51826"/>
    </source>
</evidence>
<dbReference type="SUPFAM" id="SSF47005">
    <property type="entry name" value="Peripheral subunit-binding domain of 2-oxo acid dehydrogenase complex"/>
    <property type="match status" value="1"/>
</dbReference>
<evidence type="ECO:0000256" key="1">
    <source>
        <dbReference type="ARBA" id="ARBA00007317"/>
    </source>
</evidence>
<dbReference type="Pfam" id="PF02817">
    <property type="entry name" value="E3_binding"/>
    <property type="match status" value="1"/>
</dbReference>
<dbReference type="GO" id="GO:0016746">
    <property type="term" value="F:acyltransferase activity"/>
    <property type="evidence" value="ECO:0007669"/>
    <property type="project" value="InterPro"/>
</dbReference>